<feature type="domain" description="HTH cro/C1-type" evidence="2">
    <location>
        <begin position="7"/>
        <end position="61"/>
    </location>
</feature>
<organism evidence="3 4">
    <name type="scientific">Youngiibacter multivorans</name>
    <dbReference type="NCBI Taxonomy" id="937251"/>
    <lineage>
        <taxon>Bacteria</taxon>
        <taxon>Bacillati</taxon>
        <taxon>Bacillota</taxon>
        <taxon>Clostridia</taxon>
        <taxon>Eubacteriales</taxon>
        <taxon>Clostridiaceae</taxon>
        <taxon>Youngiibacter</taxon>
    </lineage>
</organism>
<dbReference type="PROSITE" id="PS50943">
    <property type="entry name" value="HTH_CROC1"/>
    <property type="match status" value="1"/>
</dbReference>
<dbReference type="Pfam" id="PF12844">
    <property type="entry name" value="HTH_19"/>
    <property type="match status" value="1"/>
</dbReference>
<protein>
    <submittedName>
        <fullName evidence="3">Transcriptional regulator</fullName>
    </submittedName>
</protein>
<dbReference type="Gene3D" id="1.10.260.40">
    <property type="entry name" value="lambda repressor-like DNA-binding domains"/>
    <property type="match status" value="1"/>
</dbReference>
<name>A0ABS4G4H8_9CLOT</name>
<dbReference type="InterPro" id="IPR010982">
    <property type="entry name" value="Lambda_DNA-bd_dom_sf"/>
</dbReference>
<dbReference type="Proteomes" id="UP001519271">
    <property type="component" value="Unassembled WGS sequence"/>
</dbReference>
<evidence type="ECO:0000313" key="3">
    <source>
        <dbReference type="EMBL" id="MBP1919450.1"/>
    </source>
</evidence>
<dbReference type="SUPFAM" id="SSF47413">
    <property type="entry name" value="lambda repressor-like DNA-binding domains"/>
    <property type="match status" value="1"/>
</dbReference>
<keyword evidence="1" id="KW-0238">DNA-binding</keyword>
<proteinExistence type="predicted"/>
<evidence type="ECO:0000256" key="1">
    <source>
        <dbReference type="ARBA" id="ARBA00023125"/>
    </source>
</evidence>
<comment type="caution">
    <text evidence="3">The sequence shown here is derived from an EMBL/GenBank/DDBJ whole genome shotgun (WGS) entry which is preliminary data.</text>
</comment>
<dbReference type="CDD" id="cd00093">
    <property type="entry name" value="HTH_XRE"/>
    <property type="match status" value="1"/>
</dbReference>
<sequence length="87" mass="9825">MGVENRVREIRKNAGITQKKMAEDLKITRQTITAIEHNKYNPSLELALKITSYFGLPIEELFILKEELLGKPSGGQIDNSKTLDSHT</sequence>
<evidence type="ECO:0000259" key="2">
    <source>
        <dbReference type="PROSITE" id="PS50943"/>
    </source>
</evidence>
<dbReference type="PANTHER" id="PTHR46558:SF9">
    <property type="entry name" value="TRANSCRIPTIONAL REGULATOR, PBSX FAMILY"/>
    <property type="match status" value="1"/>
</dbReference>
<accession>A0ABS4G4H8</accession>
<reference evidence="3 4" key="1">
    <citation type="submission" date="2021-03" db="EMBL/GenBank/DDBJ databases">
        <title>Genomic Encyclopedia of Type Strains, Phase IV (KMG-IV): sequencing the most valuable type-strain genomes for metagenomic binning, comparative biology and taxonomic classification.</title>
        <authorList>
            <person name="Goeker M."/>
        </authorList>
    </citation>
    <scope>NUCLEOTIDE SEQUENCE [LARGE SCALE GENOMIC DNA]</scope>
    <source>
        <strain evidence="3 4">DSM 6139</strain>
    </source>
</reference>
<dbReference type="InterPro" id="IPR001387">
    <property type="entry name" value="Cro/C1-type_HTH"/>
</dbReference>
<dbReference type="RefSeq" id="WP_245250606.1">
    <property type="nucleotide sequence ID" value="NZ_JAGGKC010000015.1"/>
</dbReference>
<gene>
    <name evidence="3" type="ORF">J2Z34_001939</name>
</gene>
<evidence type="ECO:0000313" key="4">
    <source>
        <dbReference type="Proteomes" id="UP001519271"/>
    </source>
</evidence>
<dbReference type="SMART" id="SM00530">
    <property type="entry name" value="HTH_XRE"/>
    <property type="match status" value="1"/>
</dbReference>
<dbReference type="EMBL" id="JAGGKC010000015">
    <property type="protein sequence ID" value="MBP1919450.1"/>
    <property type="molecule type" value="Genomic_DNA"/>
</dbReference>
<dbReference type="PANTHER" id="PTHR46558">
    <property type="entry name" value="TRACRIPTIONAL REGULATORY PROTEIN-RELATED-RELATED"/>
    <property type="match status" value="1"/>
</dbReference>
<keyword evidence="4" id="KW-1185">Reference proteome</keyword>